<dbReference type="InterPro" id="IPR052374">
    <property type="entry name" value="SERAC1"/>
</dbReference>
<keyword evidence="5" id="KW-0496">Mitochondrion</keyword>
<evidence type="ECO:0000256" key="6">
    <source>
        <dbReference type="ARBA" id="ARBA00023136"/>
    </source>
</evidence>
<name>A0A2L2TXQ0_9HYPO</name>
<dbReference type="SUPFAM" id="SSF53474">
    <property type="entry name" value="alpha/beta-Hydrolases"/>
    <property type="match status" value="1"/>
</dbReference>
<dbReference type="EMBL" id="LN649231">
    <property type="protein sequence ID" value="CEI70947.1"/>
    <property type="molecule type" value="Genomic_DNA"/>
</dbReference>
<keyword evidence="4" id="KW-0256">Endoplasmic reticulum</keyword>
<dbReference type="GO" id="GO:0005783">
    <property type="term" value="C:endoplasmic reticulum"/>
    <property type="evidence" value="ECO:0007669"/>
    <property type="project" value="UniProtKB-SubCell"/>
</dbReference>
<organism evidence="7 8">
    <name type="scientific">Fusarium venenatum</name>
    <dbReference type="NCBI Taxonomy" id="56646"/>
    <lineage>
        <taxon>Eukaryota</taxon>
        <taxon>Fungi</taxon>
        <taxon>Dikarya</taxon>
        <taxon>Ascomycota</taxon>
        <taxon>Pezizomycotina</taxon>
        <taxon>Sordariomycetes</taxon>
        <taxon>Hypocreomycetidae</taxon>
        <taxon>Hypocreales</taxon>
        <taxon>Nectriaceae</taxon>
        <taxon>Fusarium</taxon>
    </lineage>
</organism>
<evidence type="ECO:0008006" key="9">
    <source>
        <dbReference type="Google" id="ProtNLM"/>
    </source>
</evidence>
<accession>A0A2L2TXQ0</accession>
<dbReference type="PANTHER" id="PTHR48182:SF2">
    <property type="entry name" value="PROTEIN SERAC1"/>
    <property type="match status" value="1"/>
</dbReference>
<keyword evidence="6" id="KW-0472">Membrane</keyword>
<evidence type="ECO:0000256" key="4">
    <source>
        <dbReference type="ARBA" id="ARBA00022824"/>
    </source>
</evidence>
<dbReference type="InterPro" id="IPR029058">
    <property type="entry name" value="AB_hydrolase_fold"/>
</dbReference>
<dbReference type="GO" id="GO:0005739">
    <property type="term" value="C:mitochondrion"/>
    <property type="evidence" value="ECO:0007669"/>
    <property type="project" value="UniProtKB-SubCell"/>
</dbReference>
<dbReference type="GO" id="GO:0016020">
    <property type="term" value="C:membrane"/>
    <property type="evidence" value="ECO:0007669"/>
    <property type="project" value="UniProtKB-SubCell"/>
</dbReference>
<reference evidence="8" key="1">
    <citation type="submission" date="2014-10" db="EMBL/GenBank/DDBJ databases">
        <authorList>
            <person name="King R."/>
        </authorList>
    </citation>
    <scope>NUCLEOTIDE SEQUENCE [LARGE SCALE GENOMIC DNA]</scope>
    <source>
        <strain evidence="8">A3/5</strain>
    </source>
</reference>
<dbReference type="Proteomes" id="UP000245910">
    <property type="component" value="Chromosome III"/>
</dbReference>
<evidence type="ECO:0000256" key="3">
    <source>
        <dbReference type="ARBA" id="ARBA00004370"/>
    </source>
</evidence>
<evidence type="ECO:0000313" key="8">
    <source>
        <dbReference type="Proteomes" id="UP000245910"/>
    </source>
</evidence>
<evidence type="ECO:0000256" key="2">
    <source>
        <dbReference type="ARBA" id="ARBA00004240"/>
    </source>
</evidence>
<evidence type="ECO:0000256" key="1">
    <source>
        <dbReference type="ARBA" id="ARBA00004173"/>
    </source>
</evidence>
<evidence type="ECO:0000313" key="7">
    <source>
        <dbReference type="EMBL" id="CEI70947.1"/>
    </source>
</evidence>
<keyword evidence="8" id="KW-1185">Reference proteome</keyword>
<dbReference type="Gene3D" id="3.40.50.1820">
    <property type="entry name" value="alpha/beta hydrolase"/>
    <property type="match status" value="1"/>
</dbReference>
<dbReference type="PANTHER" id="PTHR48182">
    <property type="entry name" value="PROTEIN SERAC1"/>
    <property type="match status" value="1"/>
</dbReference>
<dbReference type="AlphaFoldDB" id="A0A2L2TXQ0"/>
<comment type="subcellular location">
    <subcellularLocation>
        <location evidence="2">Endoplasmic reticulum</location>
    </subcellularLocation>
    <subcellularLocation>
        <location evidence="3">Membrane</location>
    </subcellularLocation>
    <subcellularLocation>
        <location evidence="1">Mitochondrion</location>
    </subcellularLocation>
</comment>
<proteinExistence type="predicted"/>
<evidence type="ECO:0000256" key="5">
    <source>
        <dbReference type="ARBA" id="ARBA00023128"/>
    </source>
</evidence>
<protein>
    <recommendedName>
        <fullName evidence="9">DUF676 domain-containing protein</fullName>
    </recommendedName>
</protein>
<sequence>MAELSVSVAIPAGQTRSILLPRSSENQSIPPGYLALDGDFFGITTLYAPPLDDHKVDVIAISGLGGHAFGSFKERGGDYMWLRDSLPSAITKDTGEPMARVMIYGYESSIAQSKSIETLECLATSFRDSLLPLANSQMVRPIILVGHSLGGLIIKQVGLMTLILLSKSKTEEYIRLVRAVYGIVFFGVPHDGMDISSLIPMVGDGPNRFLVESISHINSQLSIQQQEFHKSLGDKGDMEIVCFYETLESQTAKKDENGNWTMDGPAAILVTKSSATHCRQWEDAREHICRVARTHSDIVKFGPHDHEYDKVRARLERLVRRALTARHQVQNSNAQAKTVLLDSRITDALEIKVVNGLCRTKFGDRDGPFDRKLFQISTCWFPLTPNDLELHEWTSKFVNAFKRINKPDSFCSSSLRE</sequence>